<name>A0A6A7K8H4_9FIRM</name>
<evidence type="ECO:0000313" key="9">
    <source>
        <dbReference type="Proteomes" id="UP000440004"/>
    </source>
</evidence>
<gene>
    <name evidence="8" type="primary">uvsE</name>
    <name evidence="8" type="ORF">GC105_07970</name>
</gene>
<dbReference type="InterPro" id="IPR036237">
    <property type="entry name" value="Xyl_isomerase-like_sf"/>
</dbReference>
<keyword evidence="6" id="KW-0234">DNA repair</keyword>
<accession>A0A6A7K8H4</accession>
<evidence type="ECO:0000256" key="6">
    <source>
        <dbReference type="ARBA" id="ARBA00023204"/>
    </source>
</evidence>
<evidence type="ECO:0000259" key="7">
    <source>
        <dbReference type="Pfam" id="PF08349"/>
    </source>
</evidence>
<protein>
    <submittedName>
        <fullName evidence="8">UV DNA damage repair endonuclease UvsE</fullName>
    </submittedName>
</protein>
<evidence type="ECO:0000256" key="1">
    <source>
        <dbReference type="ARBA" id="ARBA00022722"/>
    </source>
</evidence>
<comment type="caution">
    <text evidence="8">The sequence shown here is derived from an EMBL/GenBank/DDBJ whole genome shotgun (WGS) entry which is preliminary data.</text>
</comment>
<feature type="domain" description="DUF1722" evidence="7">
    <location>
        <begin position="309"/>
        <end position="417"/>
    </location>
</feature>
<keyword evidence="3" id="KW-0227">DNA damage</keyword>
<dbReference type="AlphaFoldDB" id="A0A6A7K8H4"/>
<evidence type="ECO:0000256" key="4">
    <source>
        <dbReference type="ARBA" id="ARBA00022769"/>
    </source>
</evidence>
<keyword evidence="4" id="KW-0228">DNA excision</keyword>
<dbReference type="SUPFAM" id="SSF51658">
    <property type="entry name" value="Xylose isomerase-like"/>
    <property type="match status" value="1"/>
</dbReference>
<dbReference type="GO" id="GO:0009411">
    <property type="term" value="P:response to UV"/>
    <property type="evidence" value="ECO:0007669"/>
    <property type="project" value="InterPro"/>
</dbReference>
<organism evidence="8 9">
    <name type="scientific">Alkalibaculum sporogenes</name>
    <dbReference type="NCBI Taxonomy" id="2655001"/>
    <lineage>
        <taxon>Bacteria</taxon>
        <taxon>Bacillati</taxon>
        <taxon>Bacillota</taxon>
        <taxon>Clostridia</taxon>
        <taxon>Eubacteriales</taxon>
        <taxon>Eubacteriaceae</taxon>
        <taxon>Alkalibaculum</taxon>
    </lineage>
</organism>
<dbReference type="Gene3D" id="3.20.20.150">
    <property type="entry name" value="Divalent-metal-dependent TIM barrel enzymes"/>
    <property type="match status" value="1"/>
</dbReference>
<dbReference type="GO" id="GO:0004519">
    <property type="term" value="F:endonuclease activity"/>
    <property type="evidence" value="ECO:0007669"/>
    <property type="project" value="UniProtKB-KW"/>
</dbReference>
<evidence type="ECO:0000256" key="2">
    <source>
        <dbReference type="ARBA" id="ARBA00022759"/>
    </source>
</evidence>
<dbReference type="Pfam" id="PF03851">
    <property type="entry name" value="UvdE"/>
    <property type="match status" value="1"/>
</dbReference>
<dbReference type="RefSeq" id="WP_152803470.1">
    <property type="nucleotide sequence ID" value="NZ_WHNX01000010.1"/>
</dbReference>
<evidence type="ECO:0000313" key="8">
    <source>
        <dbReference type="EMBL" id="MPW25724.1"/>
    </source>
</evidence>
<dbReference type="Pfam" id="PF08349">
    <property type="entry name" value="DUF1722"/>
    <property type="match status" value="1"/>
</dbReference>
<dbReference type="EMBL" id="WHNX01000010">
    <property type="protein sequence ID" value="MPW25724.1"/>
    <property type="molecule type" value="Genomic_DNA"/>
</dbReference>
<sequence length="419" mass="49025">MSIGYACLTVGVPNTNFKSCIMKNFSESKLLELISHNLNSLENIIDYNIKNNIKLFRLSSDVIPFGSSPINTLPWWDLFSNRFSAMGNKVNSNGIRISMHPGQYTVLNSPNEDVVYRAIEDLKYHNRFLDSFDVGTQHKIVLHIGGIYNNKEEAITRFITNYYKLDESVKSRIVIENDDKLYNIGDVLDISKTIKVPVIYDNLHSQINPFDKEKKDFHWIELCRETWKEKDGFQKVHYSQQDVLKRIGSHSTTINVNGFLDYYETLEGRQDLDIMLEVKDKNLSAIKCINCTTNNRKISALELEWTRYKYLVLEKAPTNYLQIRKLLNDKDSYPVISFYNLIENALQKEININHSINAAQHIWGYFKDIALEKERSSFFKSLENYEKGKVTLKTIKNLLWKLTQKYNQTYLMDSYYFIV</sequence>
<proteinExistence type="predicted"/>
<keyword evidence="2 8" id="KW-0255">Endonuclease</keyword>
<evidence type="ECO:0000256" key="5">
    <source>
        <dbReference type="ARBA" id="ARBA00022801"/>
    </source>
</evidence>
<reference evidence="8 9" key="1">
    <citation type="submission" date="2019-10" db="EMBL/GenBank/DDBJ databases">
        <title>Alkalibaculum tamaniensis sp.nov., a new alkaliphilic acetogen, isolated on methoxylated aromatics from a mud volcano.</title>
        <authorList>
            <person name="Khomyakova M.A."/>
            <person name="Merkel A.Y."/>
            <person name="Bonch-Osmolovskaya E.A."/>
            <person name="Slobodkin A.I."/>
        </authorList>
    </citation>
    <scope>NUCLEOTIDE SEQUENCE [LARGE SCALE GENOMIC DNA]</scope>
    <source>
        <strain evidence="8 9">M08DMB</strain>
    </source>
</reference>
<keyword evidence="1" id="KW-0540">Nuclease</keyword>
<dbReference type="GO" id="GO:0006289">
    <property type="term" value="P:nucleotide-excision repair"/>
    <property type="evidence" value="ECO:0007669"/>
    <property type="project" value="InterPro"/>
</dbReference>
<dbReference type="InterPro" id="IPR013560">
    <property type="entry name" value="DUF1722"/>
</dbReference>
<dbReference type="InterPro" id="IPR004601">
    <property type="entry name" value="UvdE"/>
</dbReference>
<dbReference type="Proteomes" id="UP000440004">
    <property type="component" value="Unassembled WGS sequence"/>
</dbReference>
<dbReference type="PANTHER" id="PTHR31290:SF5">
    <property type="entry name" value="UV-DAMAGE ENDONUCLEASE"/>
    <property type="match status" value="1"/>
</dbReference>
<dbReference type="GO" id="GO:0016787">
    <property type="term" value="F:hydrolase activity"/>
    <property type="evidence" value="ECO:0007669"/>
    <property type="project" value="UniProtKB-KW"/>
</dbReference>
<keyword evidence="9" id="KW-1185">Reference proteome</keyword>
<keyword evidence="5" id="KW-0378">Hydrolase</keyword>
<dbReference type="NCBIfam" id="TIGR00629">
    <property type="entry name" value="uvde"/>
    <property type="match status" value="1"/>
</dbReference>
<evidence type="ECO:0000256" key="3">
    <source>
        <dbReference type="ARBA" id="ARBA00022763"/>
    </source>
</evidence>
<dbReference type="PANTHER" id="PTHR31290">
    <property type="entry name" value="UV-DAMAGE ENDONUCLEASE"/>
    <property type="match status" value="1"/>
</dbReference>